<accession>A0A6V7R1P0</accession>
<organism evidence="2 4">
    <name type="scientific">Jeotgalicoccus coquinae</name>
    <dbReference type="NCBI Taxonomy" id="709509"/>
    <lineage>
        <taxon>Bacteria</taxon>
        <taxon>Bacillati</taxon>
        <taxon>Bacillota</taxon>
        <taxon>Bacilli</taxon>
        <taxon>Bacillales</taxon>
        <taxon>Staphylococcaceae</taxon>
        <taxon>Jeotgalicoccus</taxon>
    </lineage>
</organism>
<evidence type="ECO:0000313" key="4">
    <source>
        <dbReference type="Proteomes" id="UP000534001"/>
    </source>
</evidence>
<sequence length="244" mass="27589">MKKVTLLSSLLIASALTFTGVSGTAQADDVEEEGAKTVWGGVLPADTDPDGDGWANVDFGVTWMSQEGQNRVNGLAESKDNGEISQAEFNEAVAEIFQIENARLKEQEENATNPESTDGSTGPHQAVDYMEIDVTKENLAKLALYTPDALDAAPVQKEPYHYEFMYGDYYFQFSYDGTYWSWSYDKAYQDFTDEDLMYLAHNNPEVLNQQPAKAGKYDFTLSDDDYVYHFYSDSYEWTWSYEPK</sequence>
<name>A0A6V7R1P0_9STAP</name>
<evidence type="ECO:0000313" key="3">
    <source>
        <dbReference type="EMBL" id="MBB6423714.1"/>
    </source>
</evidence>
<evidence type="ECO:0000313" key="5">
    <source>
        <dbReference type="Proteomes" id="UP000545588"/>
    </source>
</evidence>
<protein>
    <submittedName>
        <fullName evidence="2">Putative transglycosylase IsaA</fullName>
    </submittedName>
</protein>
<dbReference type="Proteomes" id="UP000545588">
    <property type="component" value="Unassembled WGS sequence"/>
</dbReference>
<keyword evidence="5" id="KW-1185">Reference proteome</keyword>
<feature type="chain" id="PRO_5028003697" evidence="1">
    <location>
        <begin position="28"/>
        <end position="244"/>
    </location>
</feature>
<dbReference type="RefSeq" id="WP_184283586.1">
    <property type="nucleotide sequence ID" value="NZ_BMCO01000002.1"/>
</dbReference>
<gene>
    <name evidence="2" type="primary">isaA_1</name>
    <name evidence="3" type="ORF">HNR41_001686</name>
    <name evidence="2" type="ORF">JEOCOQ751_00094</name>
</gene>
<dbReference type="EMBL" id="CAJEWA010000004">
    <property type="protein sequence ID" value="CAD2070988.1"/>
    <property type="molecule type" value="Genomic_DNA"/>
</dbReference>
<dbReference type="Proteomes" id="UP000534001">
    <property type="component" value="Unassembled WGS sequence"/>
</dbReference>
<feature type="signal peptide" evidence="1">
    <location>
        <begin position="1"/>
        <end position="27"/>
    </location>
</feature>
<evidence type="ECO:0000313" key="2">
    <source>
        <dbReference type="EMBL" id="CAD2070988.1"/>
    </source>
</evidence>
<comment type="caution">
    <text evidence="2">The sequence shown here is derived from an EMBL/GenBank/DDBJ whole genome shotgun (WGS) entry which is preliminary data.</text>
</comment>
<reference evidence="2 4" key="1">
    <citation type="submission" date="2020-07" db="EMBL/GenBank/DDBJ databases">
        <authorList>
            <person name="Criscuolo A."/>
        </authorList>
    </citation>
    <scope>NUCLEOTIDE SEQUENCE [LARGE SCALE GENOMIC DNA]</scope>
    <source>
        <strain evidence="2">CIP111751</strain>
    </source>
</reference>
<dbReference type="EMBL" id="JACHFF010000002">
    <property type="protein sequence ID" value="MBB6423714.1"/>
    <property type="molecule type" value="Genomic_DNA"/>
</dbReference>
<reference evidence="3 5" key="2">
    <citation type="submission" date="2020-08" db="EMBL/GenBank/DDBJ databases">
        <title>Genomic Encyclopedia of Type Strains, Phase IV (KMG-IV): sequencing the most valuable type-strain genomes for metagenomic binning, comparative biology and taxonomic classification.</title>
        <authorList>
            <person name="Goeker M."/>
        </authorList>
    </citation>
    <scope>NUCLEOTIDE SEQUENCE [LARGE SCALE GENOMIC DNA]</scope>
    <source>
        <strain evidence="3 5">DSM 22419</strain>
    </source>
</reference>
<evidence type="ECO:0000256" key="1">
    <source>
        <dbReference type="SAM" id="SignalP"/>
    </source>
</evidence>
<keyword evidence="1" id="KW-0732">Signal</keyword>
<proteinExistence type="predicted"/>
<dbReference type="AlphaFoldDB" id="A0A6V7R1P0"/>